<dbReference type="Proteomes" id="UP000503399">
    <property type="component" value="Chromosome"/>
</dbReference>
<protein>
    <submittedName>
        <fullName evidence="1">Uncharacterized protein</fullName>
    </submittedName>
</protein>
<sequence>MPVRASATSIYPQADTIFARCRDSPARPWGARLLEELGVGKAYVRTTTMWFAERVRISPRGS</sequence>
<accession>A0A6F8ZCT1</accession>
<dbReference type="AlphaFoldDB" id="A0A6F8ZCT1"/>
<gene>
    <name evidence="1" type="ORF">R50_0061</name>
</gene>
<evidence type="ECO:0000313" key="1">
    <source>
        <dbReference type="EMBL" id="CAB1127567.1"/>
    </source>
</evidence>
<name>A0A6F8ZCT1_9FIRM</name>
<dbReference type="KEGG" id="hfv:R50_0061"/>
<organism evidence="1 2">
    <name type="scientific">Candidatus Hydrogenisulfobacillus filiaventi</name>
    <dbReference type="NCBI Taxonomy" id="2707344"/>
    <lineage>
        <taxon>Bacteria</taxon>
        <taxon>Bacillati</taxon>
        <taxon>Bacillota</taxon>
        <taxon>Clostridia</taxon>
        <taxon>Eubacteriales</taxon>
        <taxon>Clostridiales Family XVII. Incertae Sedis</taxon>
        <taxon>Candidatus Hydrogenisulfobacillus</taxon>
    </lineage>
</organism>
<reference evidence="1 2" key="1">
    <citation type="submission" date="2020-02" db="EMBL/GenBank/DDBJ databases">
        <authorList>
            <person name="Hogendoorn C."/>
        </authorList>
    </citation>
    <scope>NUCLEOTIDE SEQUENCE [LARGE SCALE GENOMIC DNA]</scope>
    <source>
        <strain evidence="1">R501</strain>
    </source>
</reference>
<evidence type="ECO:0000313" key="2">
    <source>
        <dbReference type="Proteomes" id="UP000503399"/>
    </source>
</evidence>
<keyword evidence="2" id="KW-1185">Reference proteome</keyword>
<proteinExistence type="predicted"/>
<dbReference type="EMBL" id="LR778114">
    <property type="protein sequence ID" value="CAB1127567.1"/>
    <property type="molecule type" value="Genomic_DNA"/>
</dbReference>